<dbReference type="AlphaFoldDB" id="A0AA39KBK3"/>
<dbReference type="GeneID" id="85361219"/>
<feature type="compositionally biased region" description="Basic and acidic residues" evidence="1">
    <location>
        <begin position="148"/>
        <end position="162"/>
    </location>
</feature>
<reference evidence="2" key="1">
    <citation type="submission" date="2023-06" db="EMBL/GenBank/DDBJ databases">
        <authorList>
            <consortium name="Lawrence Berkeley National Laboratory"/>
            <person name="Ahrendt S."/>
            <person name="Sahu N."/>
            <person name="Indic B."/>
            <person name="Wong-Bajracharya J."/>
            <person name="Merenyi Z."/>
            <person name="Ke H.-M."/>
            <person name="Monk M."/>
            <person name="Kocsube S."/>
            <person name="Drula E."/>
            <person name="Lipzen A."/>
            <person name="Balint B."/>
            <person name="Henrissat B."/>
            <person name="Andreopoulos B."/>
            <person name="Martin F.M."/>
            <person name="Harder C.B."/>
            <person name="Rigling D."/>
            <person name="Ford K.L."/>
            <person name="Foster G.D."/>
            <person name="Pangilinan J."/>
            <person name="Papanicolaou A."/>
            <person name="Barry K."/>
            <person name="LaButti K."/>
            <person name="Viragh M."/>
            <person name="Koriabine M."/>
            <person name="Yan M."/>
            <person name="Riley R."/>
            <person name="Champramary S."/>
            <person name="Plett K.L."/>
            <person name="Tsai I.J."/>
            <person name="Slot J."/>
            <person name="Sipos G."/>
            <person name="Plett J."/>
            <person name="Nagy L.G."/>
            <person name="Grigoriev I.V."/>
        </authorList>
    </citation>
    <scope>NUCLEOTIDE SEQUENCE</scope>
    <source>
        <strain evidence="2">CCBAS 213</strain>
    </source>
</reference>
<comment type="caution">
    <text evidence="2">The sequence shown here is derived from an EMBL/GenBank/DDBJ whole genome shotgun (WGS) entry which is preliminary data.</text>
</comment>
<feature type="compositionally biased region" description="Polar residues" evidence="1">
    <location>
        <begin position="199"/>
        <end position="209"/>
    </location>
</feature>
<organism evidence="2 3">
    <name type="scientific">Armillaria tabescens</name>
    <name type="common">Ringless honey mushroom</name>
    <name type="synonym">Agaricus tabescens</name>
    <dbReference type="NCBI Taxonomy" id="1929756"/>
    <lineage>
        <taxon>Eukaryota</taxon>
        <taxon>Fungi</taxon>
        <taxon>Dikarya</taxon>
        <taxon>Basidiomycota</taxon>
        <taxon>Agaricomycotina</taxon>
        <taxon>Agaricomycetes</taxon>
        <taxon>Agaricomycetidae</taxon>
        <taxon>Agaricales</taxon>
        <taxon>Marasmiineae</taxon>
        <taxon>Physalacriaceae</taxon>
        <taxon>Desarmillaria</taxon>
    </lineage>
</organism>
<proteinExistence type="predicted"/>
<feature type="region of interest" description="Disordered" evidence="1">
    <location>
        <begin position="144"/>
        <end position="211"/>
    </location>
</feature>
<dbReference type="Gene3D" id="2.60.120.650">
    <property type="entry name" value="Cupin"/>
    <property type="match status" value="1"/>
</dbReference>
<accession>A0AA39KBK3</accession>
<evidence type="ECO:0000256" key="1">
    <source>
        <dbReference type="SAM" id="MobiDB-lite"/>
    </source>
</evidence>
<feature type="compositionally biased region" description="Basic residues" evidence="1">
    <location>
        <begin position="163"/>
        <end position="176"/>
    </location>
</feature>
<evidence type="ECO:0000313" key="3">
    <source>
        <dbReference type="Proteomes" id="UP001175211"/>
    </source>
</evidence>
<dbReference type="RefSeq" id="XP_060329313.1">
    <property type="nucleotide sequence ID" value="XM_060477671.1"/>
</dbReference>
<protein>
    <submittedName>
        <fullName evidence="2">Uncharacterized protein</fullName>
    </submittedName>
</protein>
<keyword evidence="3" id="KW-1185">Reference proteome</keyword>
<sequence>MQPPARSVLDVWLMIETSPQYSVTLSADFGPCCWRFLRDQIQAATQPNRLRPWFEADVRLKPPKGRQGSSIETASETPQEEDKNAIAVAPIGEEEKPEVSSQRSSPTSIVAAINFGDDTQEDPAAENLAAVAGLRPRRQKLTETLLPSHDEDGNMQLPEEKPKKKKSRRNRKKMKSKPMISEDESEASAVPVPRKIHELNSQSNPSESEGTYVRIHKPPRLWLTKAELAKHTEKVNDDEDVVWRTSYLEVNSTRGPVMGSVPCPKRTWRPQVHSPFFHQATSHLEVCKVTWSIETDLLAALFSAAALSWGLATVASAVTPPHTDYGGSAVKIHCLVGRKLWFIIRKRDEPSEAMSWDTFIHDFQADSKVDPNVYECEVIIVEPGSLW</sequence>
<dbReference type="SUPFAM" id="SSF51197">
    <property type="entry name" value="Clavaminate synthase-like"/>
    <property type="match status" value="1"/>
</dbReference>
<feature type="region of interest" description="Disordered" evidence="1">
    <location>
        <begin position="60"/>
        <end position="83"/>
    </location>
</feature>
<gene>
    <name evidence="2" type="ORF">EV420DRAFT_1644580</name>
</gene>
<feature type="compositionally biased region" description="Polar residues" evidence="1">
    <location>
        <begin position="67"/>
        <end position="77"/>
    </location>
</feature>
<dbReference type="Proteomes" id="UP001175211">
    <property type="component" value="Unassembled WGS sequence"/>
</dbReference>
<dbReference type="EMBL" id="JAUEPS010000024">
    <property type="protein sequence ID" value="KAK0455803.1"/>
    <property type="molecule type" value="Genomic_DNA"/>
</dbReference>
<name>A0AA39KBK3_ARMTA</name>
<evidence type="ECO:0000313" key="2">
    <source>
        <dbReference type="EMBL" id="KAK0455803.1"/>
    </source>
</evidence>